<name>A0AAC9AZQ7_SPHMC</name>
<evidence type="ECO:0000313" key="2">
    <source>
        <dbReference type="Proteomes" id="UP000076088"/>
    </source>
</evidence>
<accession>A0AAC9AZQ7</accession>
<reference evidence="2" key="1">
    <citation type="submission" date="2015-11" db="EMBL/GenBank/DDBJ databases">
        <title>Complete genome sequence of a polyethylene-glycol degrader Sphingopyxis macrogoltabida 203N (NBRC 111659).</title>
        <authorList>
            <person name="Yoshiyuki O."/>
            <person name="Shouta N."/>
            <person name="Nagata Y."/>
            <person name="Numata M."/>
            <person name="Tsuchikane K."/>
            <person name="Hosoyama A."/>
            <person name="Yamazoe A."/>
            <person name="Tsuda M."/>
            <person name="Fujita N."/>
            <person name="Kawai F."/>
        </authorList>
    </citation>
    <scope>NUCLEOTIDE SEQUENCE [LARGE SCALE GENOMIC DNA]</scope>
    <source>
        <strain evidence="2">203N</strain>
        <plasmid evidence="2">unnamed1</plasmid>
    </source>
</reference>
<gene>
    <name evidence="1" type="ORF">ATM17_31860</name>
</gene>
<proteinExistence type="predicted"/>
<evidence type="ECO:0000313" key="1">
    <source>
        <dbReference type="EMBL" id="AMU92853.1"/>
    </source>
</evidence>
<dbReference type="KEGG" id="smaz:LH19_27890"/>
<keyword evidence="1" id="KW-0614">Plasmid</keyword>
<organism evidence="1 2">
    <name type="scientific">Sphingopyxis macrogoltabida</name>
    <name type="common">Sphingomonas macrogoltabidus</name>
    <dbReference type="NCBI Taxonomy" id="33050"/>
    <lineage>
        <taxon>Bacteria</taxon>
        <taxon>Pseudomonadati</taxon>
        <taxon>Pseudomonadota</taxon>
        <taxon>Alphaproteobacteria</taxon>
        <taxon>Sphingomonadales</taxon>
        <taxon>Sphingomonadaceae</taxon>
        <taxon>Sphingopyxis</taxon>
    </lineage>
</organism>
<sequence length="113" mass="11726">MAISFVAKLKIRCASGRSFGRGIRAHWRVGAERRQICEGLFGLGGGVNDRGLVAAQDTEPMADVAGVAVVEDVGEPELRTAEAGANLGDELLEGVCSVAETLAECTGEPLCVP</sequence>
<keyword evidence="2" id="KW-1185">Reference proteome</keyword>
<dbReference type="EMBL" id="CP013345">
    <property type="protein sequence ID" value="AMU92853.1"/>
    <property type="molecule type" value="Genomic_DNA"/>
</dbReference>
<reference evidence="1 2" key="2">
    <citation type="journal article" date="2016" name="Genome Announc.">
        <title>Complete Genome Sequence of Sphingopyxis macrogoltabida Strain 203N (NBRC 111659), a Polyethylene Glycol Degrader.</title>
        <authorList>
            <person name="Ohtsubo Y."/>
            <person name="Nonoyama S."/>
            <person name="Nagata Y."/>
            <person name="Numata M."/>
            <person name="Tsuchikane K."/>
            <person name="Hosoyama A."/>
            <person name="Yamazoe A."/>
            <person name="Tsuda M."/>
            <person name="Fujita N."/>
            <person name="Kawai F."/>
        </authorList>
    </citation>
    <scope>NUCLEOTIDE SEQUENCE [LARGE SCALE GENOMIC DNA]</scope>
    <source>
        <strain evidence="1 2">203N</strain>
    </source>
</reference>
<dbReference type="AlphaFoldDB" id="A0AAC9AZQ7"/>
<dbReference type="Proteomes" id="UP000076088">
    <property type="component" value="Plasmid unnamed1"/>
</dbReference>
<protein>
    <submittedName>
        <fullName evidence="1">Uncharacterized protein</fullName>
    </submittedName>
</protein>
<geneLocation type="plasmid" evidence="1 2">
    <name>unnamed1</name>
</geneLocation>